<name>T1KBR0_TETUR</name>
<evidence type="ECO:0000313" key="2">
    <source>
        <dbReference type="Proteomes" id="UP000015104"/>
    </source>
</evidence>
<reference evidence="2" key="1">
    <citation type="submission" date="2011-08" db="EMBL/GenBank/DDBJ databases">
        <authorList>
            <person name="Rombauts S."/>
        </authorList>
    </citation>
    <scope>NUCLEOTIDE SEQUENCE</scope>
    <source>
        <strain evidence="2">London</strain>
    </source>
</reference>
<dbReference type="InterPro" id="IPR029058">
    <property type="entry name" value="AB_hydrolase_fold"/>
</dbReference>
<dbReference type="GO" id="GO:0006629">
    <property type="term" value="P:lipid metabolic process"/>
    <property type="evidence" value="ECO:0007669"/>
    <property type="project" value="InterPro"/>
</dbReference>
<dbReference type="GO" id="GO:0008374">
    <property type="term" value="F:O-acyltransferase activity"/>
    <property type="evidence" value="ECO:0007669"/>
    <property type="project" value="InterPro"/>
</dbReference>
<dbReference type="PANTHER" id="PTHR11440">
    <property type="entry name" value="LECITHIN-CHOLESTEROL ACYLTRANSFERASE-RELATED"/>
    <property type="match status" value="1"/>
</dbReference>
<dbReference type="Proteomes" id="UP000015104">
    <property type="component" value="Unassembled WGS sequence"/>
</dbReference>
<dbReference type="EnsemblMetazoa" id="tetur08g04960.1">
    <property type="protein sequence ID" value="tetur08g04960.1"/>
    <property type="gene ID" value="tetur08g04960"/>
</dbReference>
<keyword evidence="2" id="KW-1185">Reference proteome</keyword>
<dbReference type="EMBL" id="CAEY01001954">
    <property type="status" value="NOT_ANNOTATED_CDS"/>
    <property type="molecule type" value="Genomic_DNA"/>
</dbReference>
<sequence length="275" mass="31330">MQDLLIYPYDTCCKGLHRIWIHYAMVHPISSPCWEARMALKYFENNNTVADSIDRISLDEIGHLLSLEDMFEEWPGKTGEVFEEMIESLAAAGFEDNKTLFGVPYDWRKSVGKFITHFNSNGTKVNLDCHSHGSNYYINTVITLGAPCGGSVKSLKAFLSGDNFDLSFFNDDQMFNIQSTFTSLVHLFPSPKIWSPHDKIVDLELDGFKKDYVTDQSELLLQRIGRNTRILQGRQNLTNNSDGLINNTVGIQKHFFYGVAVYTTTKLNYNCQLPK</sequence>
<dbReference type="AlphaFoldDB" id="T1KBR0"/>
<evidence type="ECO:0000313" key="1">
    <source>
        <dbReference type="EnsemblMetazoa" id="tetur08g04960.1"/>
    </source>
</evidence>
<accession>T1KBR0</accession>
<organism evidence="1 2">
    <name type="scientific">Tetranychus urticae</name>
    <name type="common">Two-spotted spider mite</name>
    <dbReference type="NCBI Taxonomy" id="32264"/>
    <lineage>
        <taxon>Eukaryota</taxon>
        <taxon>Metazoa</taxon>
        <taxon>Ecdysozoa</taxon>
        <taxon>Arthropoda</taxon>
        <taxon>Chelicerata</taxon>
        <taxon>Arachnida</taxon>
        <taxon>Acari</taxon>
        <taxon>Acariformes</taxon>
        <taxon>Trombidiformes</taxon>
        <taxon>Prostigmata</taxon>
        <taxon>Eleutherengona</taxon>
        <taxon>Raphignathae</taxon>
        <taxon>Tetranychoidea</taxon>
        <taxon>Tetranychidae</taxon>
        <taxon>Tetranychus</taxon>
    </lineage>
</organism>
<dbReference type="eggNOG" id="KOG2369">
    <property type="taxonomic scope" value="Eukaryota"/>
</dbReference>
<dbReference type="HOGENOM" id="CLU_1013099_0_0_1"/>
<reference evidence="1" key="2">
    <citation type="submission" date="2015-06" db="UniProtKB">
        <authorList>
            <consortium name="EnsemblMetazoa"/>
        </authorList>
    </citation>
    <scope>IDENTIFICATION</scope>
</reference>
<protein>
    <submittedName>
        <fullName evidence="1">Uncharacterized protein</fullName>
    </submittedName>
</protein>
<dbReference type="Pfam" id="PF02450">
    <property type="entry name" value="LCAT"/>
    <property type="match status" value="2"/>
</dbReference>
<dbReference type="InterPro" id="IPR003386">
    <property type="entry name" value="LACT/PDAT_acylTrfase"/>
</dbReference>
<dbReference type="Gene3D" id="3.40.50.1820">
    <property type="entry name" value="alpha/beta hydrolase"/>
    <property type="match status" value="1"/>
</dbReference>
<proteinExistence type="predicted"/>